<evidence type="ECO:0000313" key="22">
    <source>
        <dbReference type="Proteomes" id="UP000249464"/>
    </source>
</evidence>
<dbReference type="GO" id="GO:0005737">
    <property type="term" value="C:cytoplasm"/>
    <property type="evidence" value="ECO:0007669"/>
    <property type="project" value="UniProtKB-SubCell"/>
</dbReference>
<keyword evidence="8" id="KW-0328">Glycosyltransferase</keyword>
<dbReference type="GO" id="GO:0005975">
    <property type="term" value="P:carbohydrate metabolic process"/>
    <property type="evidence" value="ECO:0007669"/>
    <property type="project" value="InterPro"/>
</dbReference>
<protein>
    <recommendedName>
        <fullName evidence="5">Sterol 3-beta-glucosyltransferase</fullName>
        <ecNumber evidence="4">2.4.1.173</ecNumber>
    </recommendedName>
    <alternativeName>
        <fullName evidence="15">Autophagy-related protein 26</fullName>
    </alternativeName>
</protein>
<feature type="region of interest" description="Disordered" evidence="19">
    <location>
        <begin position="751"/>
        <end position="771"/>
    </location>
</feature>
<feature type="domain" description="PH" evidence="20">
    <location>
        <begin position="389"/>
        <end position="482"/>
    </location>
</feature>
<organism evidence="21 22">
    <name type="scientific">Microbotryum silenes-dioicae</name>
    <dbReference type="NCBI Taxonomy" id="796604"/>
    <lineage>
        <taxon>Eukaryota</taxon>
        <taxon>Fungi</taxon>
        <taxon>Dikarya</taxon>
        <taxon>Basidiomycota</taxon>
        <taxon>Pucciniomycotina</taxon>
        <taxon>Microbotryomycetes</taxon>
        <taxon>Microbotryales</taxon>
        <taxon>Microbotryaceae</taxon>
        <taxon>Microbotryum</taxon>
    </lineage>
</organism>
<dbReference type="PROSITE" id="PS50003">
    <property type="entry name" value="PH_DOMAIN"/>
    <property type="match status" value="1"/>
</dbReference>
<evidence type="ECO:0000256" key="10">
    <source>
        <dbReference type="ARBA" id="ARBA00022955"/>
    </source>
</evidence>
<dbReference type="PANTHER" id="PTHR48050">
    <property type="entry name" value="STEROL 3-BETA-GLUCOSYLTRANSFERASE"/>
    <property type="match status" value="1"/>
</dbReference>
<feature type="region of interest" description="Disordered" evidence="19">
    <location>
        <begin position="907"/>
        <end position="931"/>
    </location>
</feature>
<feature type="compositionally biased region" description="Acidic residues" evidence="19">
    <location>
        <begin position="753"/>
        <end position="768"/>
    </location>
</feature>
<evidence type="ECO:0000256" key="11">
    <source>
        <dbReference type="ARBA" id="ARBA00023011"/>
    </source>
</evidence>
<dbReference type="SUPFAM" id="SSF53756">
    <property type="entry name" value="UDP-Glycosyltransferase/glycogen phosphorylase"/>
    <property type="match status" value="1"/>
</dbReference>
<evidence type="ECO:0000256" key="18">
    <source>
        <dbReference type="SAM" id="Coils"/>
    </source>
</evidence>
<evidence type="ECO:0000256" key="12">
    <source>
        <dbReference type="ARBA" id="ARBA00023136"/>
    </source>
</evidence>
<dbReference type="GO" id="GO:0016906">
    <property type="term" value="F:sterol 3-beta-glucosyltransferase activity"/>
    <property type="evidence" value="ECO:0007669"/>
    <property type="project" value="UniProtKB-EC"/>
</dbReference>
<evidence type="ECO:0000256" key="6">
    <source>
        <dbReference type="ARBA" id="ARBA00022490"/>
    </source>
</evidence>
<evidence type="ECO:0000256" key="3">
    <source>
        <dbReference type="ARBA" id="ARBA00006962"/>
    </source>
</evidence>
<evidence type="ECO:0000256" key="2">
    <source>
        <dbReference type="ARBA" id="ARBA00004496"/>
    </source>
</evidence>
<dbReference type="CDD" id="cd03784">
    <property type="entry name" value="GT1_Gtf-like"/>
    <property type="match status" value="1"/>
</dbReference>
<dbReference type="InterPro" id="IPR004276">
    <property type="entry name" value="GlycoTrans_28_N"/>
</dbReference>
<keyword evidence="10" id="KW-0443">Lipid metabolism</keyword>
<dbReference type="EC" id="2.4.1.173" evidence="4"/>
<dbReference type="Pfam" id="PF00169">
    <property type="entry name" value="PH"/>
    <property type="match status" value="1"/>
</dbReference>
<evidence type="ECO:0000256" key="19">
    <source>
        <dbReference type="SAM" id="MobiDB-lite"/>
    </source>
</evidence>
<dbReference type="InterPro" id="IPR050426">
    <property type="entry name" value="Glycosyltransferase_28"/>
</dbReference>
<evidence type="ECO:0000259" key="20">
    <source>
        <dbReference type="PROSITE" id="PS50003"/>
    </source>
</evidence>
<feature type="compositionally biased region" description="Polar residues" evidence="19">
    <location>
        <begin position="588"/>
        <end position="612"/>
    </location>
</feature>
<keyword evidence="10" id="KW-0752">Steroid biosynthesis</keyword>
<gene>
    <name evidence="21" type="primary">BQ5605_C004g02742</name>
    <name evidence="21" type="ORF">BQ5605_C004G02742</name>
</gene>
<keyword evidence="13" id="KW-1207">Sterol metabolism</keyword>
<feature type="compositionally biased region" description="Polar residues" evidence="19">
    <location>
        <begin position="669"/>
        <end position="683"/>
    </location>
</feature>
<name>A0A2X0MVS7_9BASI</name>
<feature type="region of interest" description="Disordered" evidence="19">
    <location>
        <begin position="285"/>
        <end position="320"/>
    </location>
</feature>
<evidence type="ECO:0000256" key="7">
    <source>
        <dbReference type="ARBA" id="ARBA00022516"/>
    </source>
</evidence>
<dbReference type="InterPro" id="IPR002213">
    <property type="entry name" value="UDP_glucos_trans"/>
</dbReference>
<keyword evidence="11" id="KW-0756">Sterol biosynthesis</keyword>
<keyword evidence="22" id="KW-1185">Reference proteome</keyword>
<keyword evidence="12" id="KW-0472">Membrane</keyword>
<dbReference type="GO" id="GO:0016126">
    <property type="term" value="P:sterol biosynthetic process"/>
    <property type="evidence" value="ECO:0007669"/>
    <property type="project" value="UniProtKB-KW"/>
</dbReference>
<feature type="coiled-coil region" evidence="18">
    <location>
        <begin position="1269"/>
        <end position="1296"/>
    </location>
</feature>
<evidence type="ECO:0000256" key="5">
    <source>
        <dbReference type="ARBA" id="ARBA00017894"/>
    </source>
</evidence>
<keyword evidence="6" id="KW-0963">Cytoplasm</keyword>
<dbReference type="Pfam" id="PF03033">
    <property type="entry name" value="Glyco_transf_28"/>
    <property type="match status" value="1"/>
</dbReference>
<keyword evidence="9" id="KW-0808">Transferase</keyword>
<sequence length="1533" mass="169203">MSADNSPFSKAFASLSVASPTPASDLGDNTTSASDAPTPQGSTKTETGSKQSDSAAPSDERLAASSPGLSGRDRGPGRFGGMAQMGFRSDDDEETSPTFASHRARSQSVFESRSRSHTIRGDPNATLVQMINALAVDEQDMSSDEATSDGGSSLQHPGLIDQHSIEESTSEESASEDDKNHPEGEAGPQLYNDRRASDASRRTAIASKVADTSASPERDPSDEDPTSSFLSVANARERRPTITRGADENMTSSIYAIHRPIAARRRTFNGEAGEAIKDGLYAQQGEESEPIPEDHSDEEHDEHPSKLDQGGALLKTRSSRSSTVVSGRSVARKKQLADKLTDIFGLLDSEEVIAEYSCWLFRSVLLQGFLYLTSGHICFYAYLQAKEGAVVRSGGLSVRTARTRRYYRHWFILKDSVLSWYPSSTDPFFPDGHIDLHYCTSVESSKHAEHFKVATAEKRWHFSADSEASRDEWVKTIKKAVFRCQNEGESVKICIPLETVVDLEFSNNLEFAETIRVRVYDSNEGYALDDYWLAYFSDIHLALDKMKKVLETFRKAHPERLLHGEPQSIADTTVEAAAAATGDKPEEQTTNASGLSRISSQHRQGSWSTMRSSRLRLFPSSNHSDRPSPSPLSPADSRGSQTSARTTMSPTRGLSSESSDSDHRYPPYSSLNPSVESAKSPHNWSLPSLSSVSSWVKAPPRLLLQAATSPSLRNASNTKNPCRKIVETISRGPKSASSLGPETDYSLGLEHQETEDASNADEDDEDEKRDERVRKAFGLSEKEHTLAHFSGFLYRGVPIYGKMYITTSFLCFRSISLLAHANMCLPLAEVIGVSHHRSYRIGYSGMVVTIKGHEELFFELHTSKRRDTCMQAIEHQVEFIHKELSEGKTPGDTLAYQEHRTLMDLAASKASDSSEPRPQSESKEGQPPVMFNSTTSDFVTFKPEKSLKFTCMTIGSRGDVQPYIALCKGLKAEGHKVKIATHGEFKKWVEGHGIEHEEIGGDPAELMQLMIAHDFFTIAFMKEAVGKFRGWLDDLLETAWKACQGADVLIESPSTFAGYHVAEALRIPYYRAFTMPWSRTRAYPHAFAVPDRKMGGSYNYMVSGLSCWFLITGFRLTWVASAYLAYTFQTYTMFDQIFWRATASQINRWRRKTLKLGPTSLEAMQQHKIPFLYNNSPVIMPPPLDWRENIHVTGYWILDNPDDSSSSRWEPPQDLLNFMNEAKEKNKKIVFVGFGSIIIPDPEGMTRTITAAVEKAGVYGIVAKGWSERAASKHDSEEEKQRLKEQEKKQAEVLKKPFIYNIKSIPHDWLFPKIHAAVHHGGAGTTGASLRAGLPTIIKPWFGDQHFYADRVQTLGVGTAVRHLTVETLASAIHKAVTDEKQIDRAKLAGQQIRKEDGVGAAIECIYRDLEYAKSLIPPPPHVLKRKSTDSAGHQDVIAKQADQTAKSSPINPSSSDEASWDVVSGGGSGSASGRGERWDDDEMSELGSTPTKSRGASETRHPSDQGSVPAPIALTTKVLESLGVTSGGSSPK</sequence>
<proteinExistence type="inferred from homology"/>
<feature type="region of interest" description="Disordered" evidence="19">
    <location>
        <begin position="1440"/>
        <end position="1515"/>
    </location>
</feature>
<dbReference type="InterPro" id="IPR048066">
    <property type="entry name" value="ATG26_PH_GRAM1"/>
</dbReference>
<keyword evidence="7" id="KW-0444">Lipid biosynthesis</keyword>
<dbReference type="Pfam" id="PF02893">
    <property type="entry name" value="GRAM"/>
    <property type="match status" value="2"/>
</dbReference>
<dbReference type="SMART" id="SM00233">
    <property type="entry name" value="PH"/>
    <property type="match status" value="1"/>
</dbReference>
<evidence type="ECO:0000256" key="13">
    <source>
        <dbReference type="ARBA" id="ARBA00023166"/>
    </source>
</evidence>
<dbReference type="Proteomes" id="UP000249464">
    <property type="component" value="Unassembled WGS sequence"/>
</dbReference>
<dbReference type="FunFam" id="3.40.50.2000:FF:000009">
    <property type="entry name" value="Sterol 3-beta-glucosyltransferase UGT80A2"/>
    <property type="match status" value="1"/>
</dbReference>
<accession>A0A2X0MVS7</accession>
<feature type="compositionally biased region" description="Basic and acidic residues" evidence="19">
    <location>
        <begin position="912"/>
        <end position="924"/>
    </location>
</feature>
<evidence type="ECO:0000313" key="21">
    <source>
        <dbReference type="EMBL" id="SGY67079.1"/>
    </source>
</evidence>
<dbReference type="GO" id="GO:0016020">
    <property type="term" value="C:membrane"/>
    <property type="evidence" value="ECO:0007669"/>
    <property type="project" value="UniProtKB-SubCell"/>
</dbReference>
<dbReference type="InterPro" id="IPR011993">
    <property type="entry name" value="PH-like_dom_sf"/>
</dbReference>
<feature type="compositionally biased region" description="Acidic residues" evidence="19">
    <location>
        <begin position="137"/>
        <end position="147"/>
    </location>
</feature>
<dbReference type="FunFam" id="2.30.29.30:FF:000391">
    <property type="entry name" value="Sterol 3-beta-glucosyltransferase"/>
    <property type="match status" value="1"/>
</dbReference>
<dbReference type="InterPro" id="IPR010610">
    <property type="entry name" value="EryCIII-like_C"/>
</dbReference>
<comment type="similarity">
    <text evidence="3">Belongs to the glycosyltransferase 28 family.</text>
</comment>
<keyword evidence="18" id="KW-0175">Coiled coil</keyword>
<evidence type="ECO:0000256" key="9">
    <source>
        <dbReference type="ARBA" id="ARBA00022679"/>
    </source>
</evidence>
<dbReference type="Gene3D" id="2.30.29.30">
    <property type="entry name" value="Pleckstrin-homology domain (PH domain)/Phosphotyrosine-binding domain (PTB)"/>
    <property type="match status" value="2"/>
</dbReference>
<dbReference type="FunFam" id="3.40.50.2000:FF:000029">
    <property type="entry name" value="Sterol 3-beta-glucosyltransferase"/>
    <property type="match status" value="1"/>
</dbReference>
<feature type="compositionally biased region" description="Polar residues" evidence="19">
    <location>
        <begin position="1442"/>
        <end position="1458"/>
    </location>
</feature>
<dbReference type="InterPro" id="IPR048065">
    <property type="entry name" value="ATG26_PH_GRAM2"/>
</dbReference>
<dbReference type="PANTHER" id="PTHR48050:SF25">
    <property type="entry name" value="STEROL 3-BETA-GLUCOSYLTRANSFERASE"/>
    <property type="match status" value="1"/>
</dbReference>
<evidence type="ECO:0000256" key="17">
    <source>
        <dbReference type="ARBA" id="ARBA00049453"/>
    </source>
</evidence>
<evidence type="ECO:0000256" key="8">
    <source>
        <dbReference type="ARBA" id="ARBA00022676"/>
    </source>
</evidence>
<dbReference type="InterPro" id="IPR001849">
    <property type="entry name" value="PH_domain"/>
</dbReference>
<dbReference type="InterPro" id="IPR004182">
    <property type="entry name" value="GRAM"/>
</dbReference>
<evidence type="ECO:0000256" key="16">
    <source>
        <dbReference type="ARBA" id="ARBA00047886"/>
    </source>
</evidence>
<feature type="compositionally biased region" description="Basic and acidic residues" evidence="19">
    <location>
        <begin position="292"/>
        <end position="306"/>
    </location>
</feature>
<dbReference type="SUPFAM" id="SSF50729">
    <property type="entry name" value="PH domain-like"/>
    <property type="match status" value="1"/>
</dbReference>
<dbReference type="SMART" id="SM00568">
    <property type="entry name" value="GRAM"/>
    <property type="match status" value="2"/>
</dbReference>
<dbReference type="CDD" id="cd13216">
    <property type="entry name" value="PH-GRAM2_AGT26"/>
    <property type="match status" value="1"/>
</dbReference>
<feature type="compositionally biased region" description="Polar residues" evidence="19">
    <location>
        <begin position="17"/>
        <end position="55"/>
    </location>
</feature>
<evidence type="ECO:0000256" key="15">
    <source>
        <dbReference type="ARBA" id="ARBA00029843"/>
    </source>
</evidence>
<dbReference type="CDD" id="cd13215">
    <property type="entry name" value="PH-GRAM1_AGT26"/>
    <property type="match status" value="1"/>
</dbReference>
<evidence type="ECO:0000256" key="1">
    <source>
        <dbReference type="ARBA" id="ARBA00004170"/>
    </source>
</evidence>
<dbReference type="Pfam" id="PF06722">
    <property type="entry name" value="EryCIII-like_C"/>
    <property type="match status" value="1"/>
</dbReference>
<feature type="compositionally biased region" description="Polar residues" evidence="19">
    <location>
        <begin position="638"/>
        <end position="658"/>
    </location>
</feature>
<comment type="catalytic activity">
    <reaction evidence="16">
        <text>ergosterol + UDP-alpha-D-glucose = ergosteryl 3-beta-D-glucoside + UDP + H(+)</text>
        <dbReference type="Rhea" id="RHEA:61836"/>
        <dbReference type="ChEBI" id="CHEBI:15378"/>
        <dbReference type="ChEBI" id="CHEBI:16933"/>
        <dbReference type="ChEBI" id="CHEBI:52973"/>
        <dbReference type="ChEBI" id="CHEBI:58223"/>
        <dbReference type="ChEBI" id="CHEBI:58885"/>
    </reaction>
    <physiologicalReaction direction="left-to-right" evidence="16">
        <dbReference type="Rhea" id="RHEA:61837"/>
    </physiologicalReaction>
</comment>
<feature type="compositionally biased region" description="Basic and acidic residues" evidence="19">
    <location>
        <begin position="192"/>
        <end position="201"/>
    </location>
</feature>
<evidence type="ECO:0000256" key="14">
    <source>
        <dbReference type="ARBA" id="ARBA00023221"/>
    </source>
</evidence>
<evidence type="ECO:0000256" key="4">
    <source>
        <dbReference type="ARBA" id="ARBA00012650"/>
    </source>
</evidence>
<dbReference type="STRING" id="796604.A0A2X0MVS7"/>
<feature type="region of interest" description="Disordered" evidence="19">
    <location>
        <begin position="17"/>
        <end position="247"/>
    </location>
</feature>
<dbReference type="EMBL" id="FQNC01000046">
    <property type="protein sequence ID" value="SGY67079.1"/>
    <property type="molecule type" value="Genomic_DNA"/>
</dbReference>
<comment type="catalytic activity">
    <reaction evidence="17">
        <text>a sterol + UDP-alpha-D-glucose = a sterol 3-beta-D-glucoside + UDP + H(+)</text>
        <dbReference type="Rhea" id="RHEA:22724"/>
        <dbReference type="ChEBI" id="CHEBI:15378"/>
        <dbReference type="ChEBI" id="CHEBI:15889"/>
        <dbReference type="ChEBI" id="CHEBI:37424"/>
        <dbReference type="ChEBI" id="CHEBI:58223"/>
        <dbReference type="ChEBI" id="CHEBI:58885"/>
        <dbReference type="EC" id="2.4.1.173"/>
    </reaction>
    <physiologicalReaction direction="left-to-right" evidence="17">
        <dbReference type="Rhea" id="RHEA:22725"/>
    </physiologicalReaction>
</comment>
<comment type="subcellular location">
    <subcellularLocation>
        <location evidence="2">Cytoplasm</location>
    </subcellularLocation>
    <subcellularLocation>
        <location evidence="1">Membrane</location>
        <topology evidence="1">Peripheral membrane protein</topology>
    </subcellularLocation>
</comment>
<reference evidence="21 22" key="1">
    <citation type="submission" date="2016-11" db="EMBL/GenBank/DDBJ databases">
        <authorList>
            <person name="Jaros S."/>
            <person name="Januszkiewicz K."/>
            <person name="Wedrychowicz H."/>
        </authorList>
    </citation>
    <scope>NUCLEOTIDE SEQUENCE [LARGE SCALE GENOMIC DNA]</scope>
</reference>
<dbReference type="Gene3D" id="3.40.50.2000">
    <property type="entry name" value="Glycogen Phosphorylase B"/>
    <property type="match status" value="2"/>
</dbReference>
<keyword evidence="14" id="KW-0753">Steroid metabolism</keyword>
<feature type="region of interest" description="Disordered" evidence="19">
    <location>
        <begin position="575"/>
        <end position="689"/>
    </location>
</feature>